<evidence type="ECO:0000256" key="6">
    <source>
        <dbReference type="ARBA" id="ARBA00022960"/>
    </source>
</evidence>
<keyword evidence="4" id="KW-0808">Transferase</keyword>
<keyword evidence="8 9" id="KW-0961">Cell wall biogenesis/degradation</keyword>
<feature type="active site" description="Proton donor/acceptor" evidence="9">
    <location>
        <position position="199"/>
    </location>
</feature>
<keyword evidence="6 9" id="KW-0133">Cell shape</keyword>
<dbReference type="PANTHER" id="PTHR30582">
    <property type="entry name" value="L,D-TRANSPEPTIDASE"/>
    <property type="match status" value="1"/>
</dbReference>
<dbReference type="SUPFAM" id="SSF141523">
    <property type="entry name" value="L,D-transpeptidase catalytic domain-like"/>
    <property type="match status" value="1"/>
</dbReference>
<dbReference type="InterPro" id="IPR005490">
    <property type="entry name" value="LD_TPept_cat_dom"/>
</dbReference>
<name>A0A9X1B9S3_9GAMM</name>
<dbReference type="GO" id="GO:0016757">
    <property type="term" value="F:glycosyltransferase activity"/>
    <property type="evidence" value="ECO:0007669"/>
    <property type="project" value="UniProtKB-KW"/>
</dbReference>
<keyword evidence="3" id="KW-0328">Glycosyltransferase</keyword>
<dbReference type="GO" id="GO:0071972">
    <property type="term" value="F:peptidoglycan L,D-transpeptidase activity"/>
    <property type="evidence" value="ECO:0007669"/>
    <property type="project" value="TreeGrafter"/>
</dbReference>
<keyword evidence="7 9" id="KW-0573">Peptidoglycan synthesis</keyword>
<dbReference type="PANTHER" id="PTHR30582:SF24">
    <property type="entry name" value="L,D-TRANSPEPTIDASE ERFK_SRFK-RELATED"/>
    <property type="match status" value="1"/>
</dbReference>
<dbReference type="PROSITE" id="PS52029">
    <property type="entry name" value="LD_TPASE"/>
    <property type="match status" value="1"/>
</dbReference>
<evidence type="ECO:0000256" key="4">
    <source>
        <dbReference type="ARBA" id="ARBA00022679"/>
    </source>
</evidence>
<protein>
    <submittedName>
        <fullName evidence="12">Peptigoglycan-binding protein LysM</fullName>
    </submittedName>
</protein>
<keyword evidence="5" id="KW-0378">Hydrolase</keyword>
<dbReference type="GO" id="GO:0018104">
    <property type="term" value="P:peptidoglycan-protein cross-linking"/>
    <property type="evidence" value="ECO:0007669"/>
    <property type="project" value="TreeGrafter"/>
</dbReference>
<proteinExistence type="inferred from homology"/>
<dbReference type="Pfam" id="PF03734">
    <property type="entry name" value="YkuD"/>
    <property type="match status" value="1"/>
</dbReference>
<reference evidence="12 13" key="1">
    <citation type="journal article" date="2020" name="Microorganisms">
        <title>Osmotic Adaptation and Compatible Solute Biosynthesis of Phototrophic Bacteria as Revealed from Genome Analyses.</title>
        <authorList>
            <person name="Imhoff J.F."/>
            <person name="Rahn T."/>
            <person name="Kunzel S."/>
            <person name="Keller A."/>
            <person name="Neulinger S.C."/>
        </authorList>
    </citation>
    <scope>NUCLEOTIDE SEQUENCE [LARGE SCALE GENOMIC DNA]</scope>
    <source>
        <strain evidence="12 13">DSM 21303</strain>
    </source>
</reference>
<evidence type="ECO:0000256" key="1">
    <source>
        <dbReference type="ARBA" id="ARBA00004752"/>
    </source>
</evidence>
<organism evidence="12 13">
    <name type="scientific">Thiocapsa imhoffii</name>
    <dbReference type="NCBI Taxonomy" id="382777"/>
    <lineage>
        <taxon>Bacteria</taxon>
        <taxon>Pseudomonadati</taxon>
        <taxon>Pseudomonadota</taxon>
        <taxon>Gammaproteobacteria</taxon>
        <taxon>Chromatiales</taxon>
        <taxon>Chromatiaceae</taxon>
        <taxon>Thiocapsa</taxon>
    </lineage>
</organism>
<evidence type="ECO:0000256" key="10">
    <source>
        <dbReference type="SAM" id="MobiDB-lite"/>
    </source>
</evidence>
<keyword evidence="13" id="KW-1185">Reference proteome</keyword>
<feature type="domain" description="L,D-TPase catalytic" evidence="11">
    <location>
        <begin position="100"/>
        <end position="239"/>
    </location>
</feature>
<dbReference type="Proteomes" id="UP001138802">
    <property type="component" value="Unassembled WGS sequence"/>
</dbReference>
<dbReference type="EMBL" id="NRSD01000014">
    <property type="protein sequence ID" value="MBK1645618.1"/>
    <property type="molecule type" value="Genomic_DNA"/>
</dbReference>
<evidence type="ECO:0000313" key="12">
    <source>
        <dbReference type="EMBL" id="MBK1645618.1"/>
    </source>
</evidence>
<dbReference type="CDD" id="cd00118">
    <property type="entry name" value="LysM"/>
    <property type="match status" value="1"/>
</dbReference>
<accession>A0A9X1B9S3</accession>
<evidence type="ECO:0000256" key="3">
    <source>
        <dbReference type="ARBA" id="ARBA00022676"/>
    </source>
</evidence>
<dbReference type="GO" id="GO:0071555">
    <property type="term" value="P:cell wall organization"/>
    <property type="evidence" value="ECO:0007669"/>
    <property type="project" value="UniProtKB-UniRule"/>
</dbReference>
<dbReference type="AlphaFoldDB" id="A0A9X1B9S3"/>
<gene>
    <name evidence="12" type="ORF">CKO25_13375</name>
</gene>
<evidence type="ECO:0000256" key="5">
    <source>
        <dbReference type="ARBA" id="ARBA00022801"/>
    </source>
</evidence>
<dbReference type="CDD" id="cd16913">
    <property type="entry name" value="YkuD_like"/>
    <property type="match status" value="1"/>
</dbReference>
<sequence>MLVALIGVSGCASILEGGFNRAEPMRPDRFLLTGSETDVVGAVQVVVARHEDTLADFARRYGLGFDEILAANPDVDPWLPGRGTRVILPTQYVLPNAPREGIVVNLAALRLFYFPTPEDGMQPVVITHPIGIGREGRRTPVGRMRIIEKTEQPTWTPPMSIRRDYAKRGDPLPGVVPPGPDNPLGSHALRLSRPSYLLHGTNKPYGVGMRVSSGCLRLYPEDIERLYEQVPIGTQVNIVNQPYLAGQHGGTVFLQAYPPLSEDAARWQGSLEPLQRAIVRAIGDGASEIDSEIDWDRARDVAEQARAIPVSISPRGPSLEQVIARARRVPPVPPWSVGERGELNPVVEAGAETGLNEESSVTRRWGPPGRRAGS</sequence>
<dbReference type="InterPro" id="IPR018392">
    <property type="entry name" value="LysM"/>
</dbReference>
<dbReference type="GO" id="GO:0008360">
    <property type="term" value="P:regulation of cell shape"/>
    <property type="evidence" value="ECO:0007669"/>
    <property type="project" value="UniProtKB-UniRule"/>
</dbReference>
<evidence type="ECO:0000256" key="2">
    <source>
        <dbReference type="ARBA" id="ARBA00005992"/>
    </source>
</evidence>
<evidence type="ECO:0000256" key="9">
    <source>
        <dbReference type="PROSITE-ProRule" id="PRU01373"/>
    </source>
</evidence>
<dbReference type="Gene3D" id="2.40.440.10">
    <property type="entry name" value="L,D-transpeptidase catalytic domain-like"/>
    <property type="match status" value="1"/>
</dbReference>
<comment type="pathway">
    <text evidence="1 9">Cell wall biogenesis; peptidoglycan biosynthesis.</text>
</comment>
<comment type="caution">
    <text evidence="12">The sequence shown here is derived from an EMBL/GenBank/DDBJ whole genome shotgun (WGS) entry which is preliminary data.</text>
</comment>
<evidence type="ECO:0000313" key="13">
    <source>
        <dbReference type="Proteomes" id="UP001138802"/>
    </source>
</evidence>
<dbReference type="InterPro" id="IPR038063">
    <property type="entry name" value="Transpep_catalytic_dom"/>
</dbReference>
<evidence type="ECO:0000256" key="7">
    <source>
        <dbReference type="ARBA" id="ARBA00022984"/>
    </source>
</evidence>
<dbReference type="GO" id="GO:0005576">
    <property type="term" value="C:extracellular region"/>
    <property type="evidence" value="ECO:0007669"/>
    <property type="project" value="TreeGrafter"/>
</dbReference>
<feature type="region of interest" description="Disordered" evidence="10">
    <location>
        <begin position="347"/>
        <end position="374"/>
    </location>
</feature>
<evidence type="ECO:0000259" key="11">
    <source>
        <dbReference type="PROSITE" id="PS52029"/>
    </source>
</evidence>
<dbReference type="InterPro" id="IPR050979">
    <property type="entry name" value="LD-transpeptidase"/>
</dbReference>
<evidence type="ECO:0000256" key="8">
    <source>
        <dbReference type="ARBA" id="ARBA00023316"/>
    </source>
</evidence>
<comment type="similarity">
    <text evidence="2">Belongs to the YkuD family.</text>
</comment>
<feature type="active site" description="Nucleophile" evidence="9">
    <location>
        <position position="215"/>
    </location>
</feature>